<dbReference type="PROSITE" id="PS50011">
    <property type="entry name" value="PROTEIN_KINASE_DOM"/>
    <property type="match status" value="1"/>
</dbReference>
<dbReference type="FunFam" id="3.30.200.20:FF:000268">
    <property type="entry name" value="probable receptor-like serine/threonine-protein kinase At5g57670"/>
    <property type="match status" value="1"/>
</dbReference>
<dbReference type="GO" id="GO:0005524">
    <property type="term" value="F:ATP binding"/>
    <property type="evidence" value="ECO:0007669"/>
    <property type="project" value="InterPro"/>
</dbReference>
<dbReference type="PROSITE" id="PS00108">
    <property type="entry name" value="PROTEIN_KINASE_ST"/>
    <property type="match status" value="1"/>
</dbReference>
<evidence type="ECO:0000256" key="1">
    <source>
        <dbReference type="SAM" id="MobiDB-lite"/>
    </source>
</evidence>
<comment type="caution">
    <text evidence="3">The sequence shown here is derived from an EMBL/GenBank/DDBJ whole genome shotgun (WGS) entry which is preliminary data.</text>
</comment>
<feature type="domain" description="Protein kinase" evidence="2">
    <location>
        <begin position="169"/>
        <end position="450"/>
    </location>
</feature>
<evidence type="ECO:0000259" key="2">
    <source>
        <dbReference type="PROSITE" id="PS50011"/>
    </source>
</evidence>
<organism evidence="3 4">
    <name type="scientific">Cannabis sativa</name>
    <name type="common">Hemp</name>
    <name type="synonym">Marijuana</name>
    <dbReference type="NCBI Taxonomy" id="3483"/>
    <lineage>
        <taxon>Eukaryota</taxon>
        <taxon>Viridiplantae</taxon>
        <taxon>Streptophyta</taxon>
        <taxon>Embryophyta</taxon>
        <taxon>Tracheophyta</taxon>
        <taxon>Spermatophyta</taxon>
        <taxon>Magnoliopsida</taxon>
        <taxon>eudicotyledons</taxon>
        <taxon>Gunneridae</taxon>
        <taxon>Pentapetalae</taxon>
        <taxon>rosids</taxon>
        <taxon>fabids</taxon>
        <taxon>Rosales</taxon>
        <taxon>Cannabaceae</taxon>
        <taxon>Cannabis</taxon>
    </lineage>
</organism>
<dbReference type="PANTHER" id="PTHR47987:SF11">
    <property type="entry name" value="RECEPTOR-LIKE CYTOSOLIC SERINE_THREONINE-PROTEIN KINASE RBK1 ISOFORM X1"/>
    <property type="match status" value="1"/>
</dbReference>
<dbReference type="Pfam" id="PF07714">
    <property type="entry name" value="PK_Tyr_Ser-Thr"/>
    <property type="match status" value="1"/>
</dbReference>
<dbReference type="PANTHER" id="PTHR47987">
    <property type="entry name" value="OS08G0249100 PROTEIN"/>
    <property type="match status" value="1"/>
</dbReference>
<dbReference type="AlphaFoldDB" id="A0A7J6EC72"/>
<accession>A0A803NK61</accession>
<sequence>MNIHLSTIILLADYKGKVLLKGCSSVHNNSSRDVSESELLKFEKPKLKQVKDLSPSSSSKRNILGYISFKQGDHKKNNIPVVQWVMSLPNRSQLDYCTIKDKEANEKSVKSRPGWPLLLIPVPPTTLDSNLTEFDTSNTANELELLSTAKSLDCRIFTYEELKVATCSFSSENLIGEGGCSSVYRGLLQGDKSVAIKVLKPYNEAWTDFSLEVNIVTLLNHKHIAPLIGICLENDLLISVYDYYPKGNLEIYLHGDNSGKSIVSWELRFDMAIAVAEALNYLHNNSPQPIIHRDIKPSNILLTNDLQPKLSDFGLATKGSTDLAYSEESDMVGTFGYMAPEYFMYGRLSYKVDVYAFGVVLLELLSGKRPIVENVTKGQESLVNWARKLLEKEDYKALVDPKLKENIETAQMKRMALAAKLCVSQSARARPKMSQILELLNGEKDADMFIESSICVSNEGYEDDDDKDYFMDSGSKDPLDFEILDKDSGSISSPSCQDSDTTSLSSAENGQTQRFKFRDFLNKRLE</sequence>
<evidence type="ECO:0000313" key="4">
    <source>
        <dbReference type="Proteomes" id="UP000583929"/>
    </source>
</evidence>
<dbReference type="Gene3D" id="1.10.510.10">
    <property type="entry name" value="Transferase(Phosphotransferase) domain 1"/>
    <property type="match status" value="1"/>
</dbReference>
<reference evidence="3 4" key="1">
    <citation type="journal article" date="2020" name="bioRxiv">
        <title>Sequence and annotation of 42 cannabis genomes reveals extensive copy number variation in cannabinoid synthesis and pathogen resistance genes.</title>
        <authorList>
            <person name="Mckernan K.J."/>
            <person name="Helbert Y."/>
            <person name="Kane L.T."/>
            <person name="Ebling H."/>
            <person name="Zhang L."/>
            <person name="Liu B."/>
            <person name="Eaton Z."/>
            <person name="Mclaughlin S."/>
            <person name="Kingan S."/>
            <person name="Baybayan P."/>
            <person name="Concepcion G."/>
            <person name="Jordan M."/>
            <person name="Riva A."/>
            <person name="Barbazuk W."/>
            <person name="Harkins T."/>
        </authorList>
    </citation>
    <scope>NUCLEOTIDE SEQUENCE [LARGE SCALE GENOMIC DNA]</scope>
    <source>
        <strain evidence="4">cv. Jamaican Lion 4</strain>
        <tissue evidence="3">Leaf</tissue>
    </source>
</reference>
<dbReference type="OMA" id="SHAMESR"/>
<keyword evidence="4" id="KW-1185">Reference proteome</keyword>
<dbReference type="SMART" id="SM00220">
    <property type="entry name" value="S_TKc"/>
    <property type="match status" value="1"/>
</dbReference>
<dbReference type="InterPro" id="IPR000719">
    <property type="entry name" value="Prot_kinase_dom"/>
</dbReference>
<dbReference type="Gene3D" id="3.30.200.20">
    <property type="entry name" value="Phosphorylase Kinase, domain 1"/>
    <property type="match status" value="1"/>
</dbReference>
<evidence type="ECO:0000313" key="3">
    <source>
        <dbReference type="EMBL" id="KAF4355904.1"/>
    </source>
</evidence>
<feature type="compositionally biased region" description="Polar residues" evidence="1">
    <location>
        <begin position="489"/>
        <end position="510"/>
    </location>
</feature>
<gene>
    <name evidence="3" type="ORF">G4B88_011628</name>
</gene>
<feature type="region of interest" description="Disordered" evidence="1">
    <location>
        <begin position="483"/>
        <end position="510"/>
    </location>
</feature>
<protein>
    <recommendedName>
        <fullName evidence="2">Protein kinase domain-containing protein</fullName>
    </recommendedName>
</protein>
<dbReference type="InterPro" id="IPR011009">
    <property type="entry name" value="Kinase-like_dom_sf"/>
</dbReference>
<dbReference type="GO" id="GO:0004672">
    <property type="term" value="F:protein kinase activity"/>
    <property type="evidence" value="ECO:0007669"/>
    <property type="project" value="InterPro"/>
</dbReference>
<dbReference type="InterPro" id="IPR001245">
    <property type="entry name" value="Ser-Thr/Tyr_kinase_cat_dom"/>
</dbReference>
<dbReference type="InterPro" id="IPR008271">
    <property type="entry name" value="Ser/Thr_kinase_AS"/>
</dbReference>
<accession>A0A7J6EC72</accession>
<name>A0A7J6EC72_CANSA</name>
<dbReference type="InterPro" id="IPR046958">
    <property type="entry name" value="RBK1/2/STUNTED"/>
</dbReference>
<dbReference type="Proteomes" id="UP000583929">
    <property type="component" value="Unassembled WGS sequence"/>
</dbReference>
<dbReference type="FunFam" id="1.10.510.10:FF:000284">
    <property type="entry name" value="Putative receptor-like serine/threonine-protein kinase"/>
    <property type="match status" value="1"/>
</dbReference>
<proteinExistence type="predicted"/>
<dbReference type="SUPFAM" id="SSF56112">
    <property type="entry name" value="Protein kinase-like (PK-like)"/>
    <property type="match status" value="1"/>
</dbReference>
<dbReference type="EMBL" id="JAATIQ010000437">
    <property type="protein sequence ID" value="KAF4355904.1"/>
    <property type="molecule type" value="Genomic_DNA"/>
</dbReference>